<protein>
    <submittedName>
        <fullName evidence="1">Uncharacterized protein</fullName>
    </submittedName>
</protein>
<dbReference type="Proteomes" id="UP000177798">
    <property type="component" value="Chromosome 15"/>
</dbReference>
<sequence>MPPLPRDLPKRRWIMGQARWHIPHPELPKSSQQETNDAWNPEDVYNSQKKFPLEAKLTPVFSSSFKAQPGDIIIYLRSSSRQLIRWLCALLAPGLGWIVKGPLPPWTAHYDETARFVIVTDVPFNFLDDQRPPAASKATELLIEFCRLYGIGSQNACTESLSESLPQPTTGFLAALALPFYNALNLQPRLPVPRLVSTAHTYSVPLVYIRKYMKDLRYFMTLRISPASVGSVIWSIFWQPGLGCNLVSVWFGSILKVIRPLIEAGNTKRLSNVFALRRERAGLLWRAIFHLADPRILDMIVFYLETHE</sequence>
<dbReference type="VEuPathDB" id="FungiDB:sscle_15g106750"/>
<reference evidence="2" key="1">
    <citation type="journal article" date="2017" name="Genome Biol. Evol.">
        <title>The complete genome sequence of the phytopathogenic fungus Sclerotinia sclerotiorum reveals insights into the genome architecture of broad host range pathogens.</title>
        <authorList>
            <person name="Derbyshire M."/>
            <person name="Denton-Giles M."/>
            <person name="Hegedus D."/>
            <person name="Seifbarghy S."/>
            <person name="Rollins J."/>
            <person name="van Kan J."/>
            <person name="Seidl M.F."/>
            <person name="Faino L."/>
            <person name="Mbengue M."/>
            <person name="Navaud O."/>
            <person name="Raffaele S."/>
            <person name="Hammond-Kosack K."/>
            <person name="Heard S."/>
            <person name="Oliver R."/>
        </authorList>
    </citation>
    <scope>NUCLEOTIDE SEQUENCE [LARGE SCALE GENOMIC DNA]</scope>
    <source>
        <strain evidence="2">ATCC 18683 / 1980 / Ss-1</strain>
    </source>
</reference>
<accession>A0A1D9QLU3</accession>
<gene>
    <name evidence="1" type="ORF">sscle_15g106750</name>
</gene>
<dbReference type="EMBL" id="CP017828">
    <property type="protein sequence ID" value="APA15905.1"/>
    <property type="molecule type" value="Genomic_DNA"/>
</dbReference>
<dbReference type="OrthoDB" id="3549294at2759"/>
<evidence type="ECO:0000313" key="1">
    <source>
        <dbReference type="EMBL" id="APA15905.1"/>
    </source>
</evidence>
<evidence type="ECO:0000313" key="2">
    <source>
        <dbReference type="Proteomes" id="UP000177798"/>
    </source>
</evidence>
<name>A0A1D9QLU3_SCLS1</name>
<proteinExistence type="predicted"/>
<organism evidence="1 2">
    <name type="scientific">Sclerotinia sclerotiorum (strain ATCC 18683 / 1980 / Ss-1)</name>
    <name type="common">White mold</name>
    <name type="synonym">Whetzelinia sclerotiorum</name>
    <dbReference type="NCBI Taxonomy" id="665079"/>
    <lineage>
        <taxon>Eukaryota</taxon>
        <taxon>Fungi</taxon>
        <taxon>Dikarya</taxon>
        <taxon>Ascomycota</taxon>
        <taxon>Pezizomycotina</taxon>
        <taxon>Leotiomycetes</taxon>
        <taxon>Helotiales</taxon>
        <taxon>Sclerotiniaceae</taxon>
        <taxon>Sclerotinia</taxon>
    </lineage>
</organism>
<dbReference type="AlphaFoldDB" id="A0A1D9QLU3"/>